<dbReference type="Proteomes" id="UP001183176">
    <property type="component" value="Unassembled WGS sequence"/>
</dbReference>
<dbReference type="PANTHER" id="PTHR33608">
    <property type="entry name" value="BLL2464 PROTEIN"/>
    <property type="match status" value="1"/>
</dbReference>
<keyword evidence="3" id="KW-1185">Reference proteome</keyword>
<name>A0ABU2J7J3_9ACTN</name>
<dbReference type="InterPro" id="IPR002881">
    <property type="entry name" value="DUF58"/>
</dbReference>
<comment type="caution">
    <text evidence="2">The sequence shown here is derived from an EMBL/GenBank/DDBJ whole genome shotgun (WGS) entry which is preliminary data.</text>
</comment>
<dbReference type="RefSeq" id="WP_311421840.1">
    <property type="nucleotide sequence ID" value="NZ_JAVREH010000004.1"/>
</dbReference>
<evidence type="ECO:0000313" key="2">
    <source>
        <dbReference type="EMBL" id="MDT0260683.1"/>
    </source>
</evidence>
<reference evidence="3" key="1">
    <citation type="submission" date="2023-07" db="EMBL/GenBank/DDBJ databases">
        <title>30 novel species of actinomycetes from the DSMZ collection.</title>
        <authorList>
            <person name="Nouioui I."/>
        </authorList>
    </citation>
    <scope>NUCLEOTIDE SEQUENCE [LARGE SCALE GENOMIC DNA]</scope>
    <source>
        <strain evidence="3">DSM 44399</strain>
    </source>
</reference>
<sequence>MTEPGFPSSRASATELVSSQTEAVLRRLEYAVRNKLDGLLLGSYLGLVPGPGSDPGESRQYYPGDDVRRMDWPVTARTMTPHVRQTTADRELETWLVIDLSPSLDFGTVNTEKRELVLAAATAITHLTAKAGNRIGAIVTTGEDSYRIPAVAGTNHARYLMRKLAATPRASSGRRGDLAQALEQVRRPPRRRGMVVVVSDFLGEPDWERPLRGLGDRHELLGIEVLDPRELELPAAGLMTFADPETGEQVEVQTSDPKLRARYAEAAQLQRTGIATMLRRAGADHLQLRTDSDWLSDMVKFVVARRRGVAVRPPSRAGMIGVH</sequence>
<protein>
    <submittedName>
        <fullName evidence="2">DUF58 domain-containing protein</fullName>
    </submittedName>
</protein>
<dbReference type="Pfam" id="PF01882">
    <property type="entry name" value="DUF58"/>
    <property type="match status" value="1"/>
</dbReference>
<gene>
    <name evidence="2" type="ORF">RM423_04675</name>
</gene>
<dbReference type="EMBL" id="JAVREH010000004">
    <property type="protein sequence ID" value="MDT0260683.1"/>
    <property type="molecule type" value="Genomic_DNA"/>
</dbReference>
<dbReference type="PANTHER" id="PTHR33608:SF6">
    <property type="entry name" value="BLL2464 PROTEIN"/>
    <property type="match status" value="1"/>
</dbReference>
<organism evidence="2 3">
    <name type="scientific">Jatrophihabitans lederbergiae</name>
    <dbReference type="NCBI Taxonomy" id="3075547"/>
    <lineage>
        <taxon>Bacteria</taxon>
        <taxon>Bacillati</taxon>
        <taxon>Actinomycetota</taxon>
        <taxon>Actinomycetes</taxon>
        <taxon>Jatrophihabitantales</taxon>
        <taxon>Jatrophihabitantaceae</taxon>
        <taxon>Jatrophihabitans</taxon>
    </lineage>
</organism>
<accession>A0ABU2J7J3</accession>
<feature type="domain" description="DUF58" evidence="1">
    <location>
        <begin position="57"/>
        <end position="272"/>
    </location>
</feature>
<proteinExistence type="predicted"/>
<evidence type="ECO:0000259" key="1">
    <source>
        <dbReference type="Pfam" id="PF01882"/>
    </source>
</evidence>
<evidence type="ECO:0000313" key="3">
    <source>
        <dbReference type="Proteomes" id="UP001183176"/>
    </source>
</evidence>